<dbReference type="NCBIfam" id="NF041278">
    <property type="entry name" value="CmcJ_NvfI_EfuI"/>
    <property type="match status" value="1"/>
</dbReference>
<dbReference type="PANTHER" id="PTHR34598">
    <property type="entry name" value="BLL6449 PROTEIN"/>
    <property type="match status" value="1"/>
</dbReference>
<dbReference type="Proteomes" id="UP000701801">
    <property type="component" value="Unassembled WGS sequence"/>
</dbReference>
<dbReference type="PANTHER" id="PTHR34598:SF3">
    <property type="entry name" value="OXIDOREDUCTASE AN1597"/>
    <property type="match status" value="1"/>
</dbReference>
<name>A0A9N9M279_9HELO</name>
<dbReference type="EMBL" id="CAJVRM010000747">
    <property type="protein sequence ID" value="CAG8983997.1"/>
    <property type="molecule type" value="Genomic_DNA"/>
</dbReference>
<feature type="region of interest" description="Disordered" evidence="2">
    <location>
        <begin position="118"/>
        <end position="139"/>
    </location>
</feature>
<gene>
    <name evidence="3" type="ORF">HYALB_00009006</name>
</gene>
<reference evidence="3" key="1">
    <citation type="submission" date="2021-07" db="EMBL/GenBank/DDBJ databases">
        <authorList>
            <person name="Durling M."/>
        </authorList>
    </citation>
    <scope>NUCLEOTIDE SEQUENCE</scope>
</reference>
<evidence type="ECO:0000256" key="1">
    <source>
        <dbReference type="ARBA" id="ARBA00023604"/>
    </source>
</evidence>
<evidence type="ECO:0000256" key="2">
    <source>
        <dbReference type="SAM" id="MobiDB-lite"/>
    </source>
</evidence>
<comment type="similarity">
    <text evidence="1">Belongs to the asaB hydroxylase/desaturase family.</text>
</comment>
<evidence type="ECO:0000313" key="4">
    <source>
        <dbReference type="Proteomes" id="UP000701801"/>
    </source>
</evidence>
<keyword evidence="4" id="KW-1185">Reference proteome</keyword>
<dbReference type="OrthoDB" id="412788at2759"/>
<comment type="caution">
    <text evidence="3">The sequence shown here is derived from an EMBL/GenBank/DDBJ whole genome shotgun (WGS) entry which is preliminary data.</text>
</comment>
<dbReference type="InterPro" id="IPR044053">
    <property type="entry name" value="AsaB-like"/>
</dbReference>
<proteinExistence type="inferred from homology"/>
<accession>A0A9N9M279</accession>
<organism evidence="3 4">
    <name type="scientific">Hymenoscyphus albidus</name>
    <dbReference type="NCBI Taxonomy" id="595503"/>
    <lineage>
        <taxon>Eukaryota</taxon>
        <taxon>Fungi</taxon>
        <taxon>Dikarya</taxon>
        <taxon>Ascomycota</taxon>
        <taxon>Pezizomycotina</taxon>
        <taxon>Leotiomycetes</taxon>
        <taxon>Helotiales</taxon>
        <taxon>Helotiaceae</taxon>
        <taxon>Hymenoscyphus</taxon>
    </lineage>
</organism>
<evidence type="ECO:0000313" key="3">
    <source>
        <dbReference type="EMBL" id="CAG8983997.1"/>
    </source>
</evidence>
<dbReference type="AlphaFoldDB" id="A0A9N9M279"/>
<protein>
    <submittedName>
        <fullName evidence="3">Uncharacterized protein</fullName>
    </submittedName>
</protein>
<dbReference type="GO" id="GO:0016491">
    <property type="term" value="F:oxidoreductase activity"/>
    <property type="evidence" value="ECO:0007669"/>
    <property type="project" value="InterPro"/>
</dbReference>
<sequence>MSPALTVEPLDFEAPINYFSPQKEKLRHETLKPKQFGKTDDDSRVAIVHDLRGKEDQFTLADNGFIFTELKTSGKDEDFFNEEWVKSVYYKEVGEVVKKVTGCDLAIVYQHVNRSAAQSLDESNPANMGDPAKNGPATKPHCDFSGEHLDAYPKLMGASLPKPIKDMWESSSRWAMYGAWKPRVTITRDPLIVADSQSLRDEDYLPVEREVGPEGHKFILGNYLIAQPSEENAHKWYYLHRQRPDEIVIFGGTDTKQDKKGWRCAHTAAVNPHYVNDPPRESIEVRCVAIWK</sequence>